<evidence type="ECO:0000313" key="2">
    <source>
        <dbReference type="Proteomes" id="UP000001812"/>
    </source>
</evidence>
<accession>A0A0E1VWA6</accession>
<dbReference type="HOGENOM" id="CLU_2822782_0_0_4"/>
<sequence>MPPLPLASNAYGECSLYEHKIVNRTLPCDHRQRAAARQAPGPCGARVGATRPHALIFSAAHHFHPP</sequence>
<organism evidence="1 2">
    <name type="scientific">Burkholderia pseudomallei 1710a</name>
    <dbReference type="NCBI Taxonomy" id="320371"/>
    <lineage>
        <taxon>Bacteria</taxon>
        <taxon>Pseudomonadati</taxon>
        <taxon>Pseudomonadota</taxon>
        <taxon>Betaproteobacteria</taxon>
        <taxon>Burkholderiales</taxon>
        <taxon>Burkholderiaceae</taxon>
        <taxon>Burkholderia</taxon>
        <taxon>pseudomallei group</taxon>
    </lineage>
</organism>
<evidence type="ECO:0000313" key="1">
    <source>
        <dbReference type="EMBL" id="EET05193.1"/>
    </source>
</evidence>
<reference evidence="1 2" key="2">
    <citation type="submission" date="2009-05" db="EMBL/GenBank/DDBJ databases">
        <authorList>
            <person name="Harkins D.M."/>
            <person name="DeShazer D."/>
            <person name="Woods D.E."/>
            <person name="Brinkac L.M."/>
            <person name="Brown K.A."/>
            <person name="Hung G.C."/>
            <person name="Tuanyok A."/>
            <person name="Zhang B."/>
            <person name="Nierman W.C."/>
        </authorList>
    </citation>
    <scope>NUCLEOTIDE SEQUENCE [LARGE SCALE GENOMIC DNA]</scope>
    <source>
        <strain evidence="1 2">1710a</strain>
    </source>
</reference>
<dbReference type="Proteomes" id="UP000001812">
    <property type="component" value="Chromosome II"/>
</dbReference>
<dbReference type="EMBL" id="CM000833">
    <property type="protein sequence ID" value="EET05193.1"/>
    <property type="molecule type" value="Genomic_DNA"/>
</dbReference>
<dbReference type="RefSeq" id="WP_004529815.1">
    <property type="nucleotide sequence ID" value="NZ_CM000833.1"/>
</dbReference>
<proteinExistence type="predicted"/>
<reference evidence="2" key="1">
    <citation type="submission" date="2007-08" db="EMBL/GenBank/DDBJ databases">
        <title>Annotation of Burkholderia pseudomallei 1710a.</title>
        <authorList>
            <person name="Harkins D.M."/>
            <person name="DeShazer D."/>
            <person name="Woods D.E."/>
            <person name="Brinkac L.M."/>
            <person name="Brown K.A."/>
            <person name="Hung G.C."/>
            <person name="Tuanyok A."/>
            <person name="Zhang B."/>
            <person name="Nierman W.C."/>
        </authorList>
    </citation>
    <scope>NUCLEOTIDE SEQUENCE [LARGE SCALE GENOMIC DNA]</scope>
    <source>
        <strain evidence="2">1710a</strain>
    </source>
</reference>
<gene>
    <name evidence="1" type="ORF">BURPS1710A_A2879</name>
</gene>
<dbReference type="AlphaFoldDB" id="A0A0E1VWA6"/>
<name>A0A0E1VWA6_BURPE</name>
<protein>
    <submittedName>
        <fullName evidence="1">Uncharacterized protein</fullName>
    </submittedName>
</protein>